<evidence type="ECO:0000313" key="2">
    <source>
        <dbReference type="EMBL" id="RTG88809.1"/>
    </source>
</evidence>
<protein>
    <submittedName>
        <fullName evidence="2">Uncharacterized protein</fullName>
    </submittedName>
</protein>
<dbReference type="STRING" id="6184.A0A430QM83"/>
<name>A0A430QM83_SCHBO</name>
<reference evidence="2 3" key="1">
    <citation type="journal article" date="2019" name="PLoS Pathog.">
        <title>Genome sequence of the bovine parasite Schistosoma bovis Tanzania.</title>
        <authorList>
            <person name="Oey H."/>
            <person name="Zakrzewski M."/>
            <person name="Gobert G."/>
            <person name="Gravermann K."/>
            <person name="Stoye J."/>
            <person name="Jones M."/>
            <person name="Mcmanus D."/>
            <person name="Krause L."/>
        </authorList>
    </citation>
    <scope>NUCLEOTIDE SEQUENCE [LARGE SCALE GENOMIC DNA]</scope>
    <source>
        <strain evidence="2 3">TAN1997</strain>
    </source>
</reference>
<accession>A0A430QM83</accession>
<comment type="caution">
    <text evidence="2">The sequence shown here is derived from an EMBL/GenBank/DDBJ whole genome shotgun (WGS) entry which is preliminary data.</text>
</comment>
<dbReference type="EMBL" id="QMKO01001550">
    <property type="protein sequence ID" value="RTG88809.1"/>
    <property type="molecule type" value="Genomic_DNA"/>
</dbReference>
<dbReference type="AlphaFoldDB" id="A0A430QM83"/>
<gene>
    <name evidence="2" type="ORF">DC041_0009423</name>
</gene>
<evidence type="ECO:0000256" key="1">
    <source>
        <dbReference type="SAM" id="MobiDB-lite"/>
    </source>
</evidence>
<dbReference type="Pfam" id="PF12494">
    <property type="entry name" value="DUF3695"/>
    <property type="match status" value="1"/>
</dbReference>
<dbReference type="InterPro" id="IPR022179">
    <property type="entry name" value="CFAP276"/>
</dbReference>
<feature type="compositionally biased region" description="Basic and acidic residues" evidence="1">
    <location>
        <begin position="176"/>
        <end position="185"/>
    </location>
</feature>
<feature type="region of interest" description="Disordered" evidence="1">
    <location>
        <begin position="164"/>
        <end position="185"/>
    </location>
</feature>
<sequence>MLQLIRAIMCPSGRNPHPPITLENDDTLTRLPKKEVCPSIDLTLVKHKVFSLPPHLARLEDPWNKLCTHHTLSSLRHTIEYFDPEAPNDDLDFRLKANYDQHIHWWKSNAEALIQLETLSKTKRVLKNRPPKPVIIRPPPSQPFTIWTSDCRERLEHVSEAIDANHTQATNGGYSRKPDGNKFIA</sequence>
<organism evidence="2 3">
    <name type="scientific">Schistosoma bovis</name>
    <name type="common">Blood fluke</name>
    <dbReference type="NCBI Taxonomy" id="6184"/>
    <lineage>
        <taxon>Eukaryota</taxon>
        <taxon>Metazoa</taxon>
        <taxon>Spiralia</taxon>
        <taxon>Lophotrochozoa</taxon>
        <taxon>Platyhelminthes</taxon>
        <taxon>Trematoda</taxon>
        <taxon>Digenea</taxon>
        <taxon>Strigeidida</taxon>
        <taxon>Schistosomatoidea</taxon>
        <taxon>Schistosomatidae</taxon>
        <taxon>Schistosoma</taxon>
    </lineage>
</organism>
<proteinExistence type="predicted"/>
<keyword evidence="3" id="KW-1185">Reference proteome</keyword>
<dbReference type="Proteomes" id="UP000290809">
    <property type="component" value="Unassembled WGS sequence"/>
</dbReference>
<evidence type="ECO:0000313" key="3">
    <source>
        <dbReference type="Proteomes" id="UP000290809"/>
    </source>
</evidence>